<dbReference type="RefSeq" id="WP_114705417.1">
    <property type="nucleotide sequence ID" value="NZ_QDKL01000001.1"/>
</dbReference>
<dbReference type="PANTHER" id="PTHR43531:SF11">
    <property type="entry name" value="METHYL-ACCEPTING CHEMOTAXIS PROTEIN 3"/>
    <property type="match status" value="1"/>
</dbReference>
<dbReference type="InterPro" id="IPR004090">
    <property type="entry name" value="Chemotax_Me-accpt_rcpt"/>
</dbReference>
<dbReference type="PANTHER" id="PTHR43531">
    <property type="entry name" value="PROTEIN ICFG"/>
    <property type="match status" value="1"/>
</dbReference>
<dbReference type="Proteomes" id="UP000443582">
    <property type="component" value="Unassembled WGS sequence"/>
</dbReference>
<keyword evidence="3" id="KW-0807">Transducer</keyword>
<dbReference type="Pfam" id="PF00015">
    <property type="entry name" value="MCPsignal"/>
    <property type="match status" value="1"/>
</dbReference>
<reference evidence="7" key="1">
    <citation type="journal article" date="2019" name="Int. J. Syst. Evol. Microbiol.">
        <title>Halobacteriovorax valvorus sp. nov., a novel prokaryotic predator isolated from coastal seawater of China.</title>
        <authorList>
            <person name="Chen M.-X."/>
        </authorList>
    </citation>
    <scope>NUCLEOTIDE SEQUENCE [LARGE SCALE GENOMIC DNA]</scope>
    <source>
        <strain evidence="7">BL9</strain>
    </source>
</reference>
<proteinExistence type="inferred from homology"/>
<keyword evidence="4" id="KW-0812">Transmembrane</keyword>
<evidence type="ECO:0000256" key="4">
    <source>
        <dbReference type="SAM" id="Phobius"/>
    </source>
</evidence>
<dbReference type="SUPFAM" id="SSF58104">
    <property type="entry name" value="Methyl-accepting chemotaxis protein (MCP) signaling domain"/>
    <property type="match status" value="1"/>
</dbReference>
<keyword evidence="1" id="KW-0145">Chemotaxis</keyword>
<dbReference type="Gene3D" id="1.10.287.950">
    <property type="entry name" value="Methyl-accepting chemotaxis protein"/>
    <property type="match status" value="1"/>
</dbReference>
<keyword evidence="4" id="KW-1133">Transmembrane helix</keyword>
<evidence type="ECO:0000256" key="1">
    <source>
        <dbReference type="ARBA" id="ARBA00022500"/>
    </source>
</evidence>
<dbReference type="EMBL" id="QDKL01000001">
    <property type="protein sequence ID" value="RZF22471.1"/>
    <property type="molecule type" value="Genomic_DNA"/>
</dbReference>
<dbReference type="InterPro" id="IPR004089">
    <property type="entry name" value="MCPsignal_dom"/>
</dbReference>
<dbReference type="Pfam" id="PF12729">
    <property type="entry name" value="4HB_MCP_1"/>
    <property type="match status" value="1"/>
</dbReference>
<keyword evidence="4" id="KW-0472">Membrane</keyword>
<comment type="similarity">
    <text evidence="2">Belongs to the methyl-accepting chemotaxis (MCP) protein family.</text>
</comment>
<name>A0ABY0IKT0_9BACT</name>
<dbReference type="PROSITE" id="PS50111">
    <property type="entry name" value="CHEMOTAXIS_TRANSDUC_2"/>
    <property type="match status" value="1"/>
</dbReference>
<comment type="caution">
    <text evidence="6">The sequence shown here is derived from an EMBL/GenBank/DDBJ whole genome shotgun (WGS) entry which is preliminary data.</text>
</comment>
<gene>
    <name evidence="6" type="ORF">DAY19_01495</name>
</gene>
<evidence type="ECO:0000256" key="2">
    <source>
        <dbReference type="ARBA" id="ARBA00029447"/>
    </source>
</evidence>
<protein>
    <recommendedName>
        <fullName evidence="5">Methyl-accepting transducer domain-containing protein</fullName>
    </recommendedName>
</protein>
<sequence length="528" mass="57568">MNKSFKFKLILLCVFLSIVSISISTVSYFGISKLSDESHEFSRDIIPRSILLNEMDVSYQKTRISVRTLGLENNTASENEAAINSTLEMITKYDNAAKKLKSKIRDENEKEIFNNLEKEWINFKAVGARAIELAKDGSVKARKELLEIFHVHCPEAAESYQVALDLYTKKISLEVVTSAAAFNQTVSSLNYTLLVVSIIGVILGLSAGVVYANKISLRIRETLERLAKSSNFMTKSANNISLTSNNLTSSSRNQDLSLQESSAAIEQVSSMIRVTSNNAQESTELAKESLDKAAFGQKIVKKMIDSMNGIDSDIVEMVEELGSNTEKMQKIINLIEKIEERTQVINDIVFQTKLLSFNASVEAARAGESGKGFSVVAEEVGKLAEMSGHASIDISEMVSSSVKEVNRMITESNETLNSLVSKVRDSVNSGTRVAGECGDILESIVESVDDVTKAINEISTATFEQAKGIEELQSSISSIDLSSRSNTGIAEEASKVAGKLLNEVVHVNKSIDEIETAILGDEAAPKAA</sequence>
<organism evidence="6 7">
    <name type="scientific">Halobacteriovorax vibrionivorans</name>
    <dbReference type="NCBI Taxonomy" id="2152716"/>
    <lineage>
        <taxon>Bacteria</taxon>
        <taxon>Pseudomonadati</taxon>
        <taxon>Bdellovibrionota</taxon>
        <taxon>Bacteriovoracia</taxon>
        <taxon>Bacteriovoracales</taxon>
        <taxon>Halobacteriovoraceae</taxon>
        <taxon>Halobacteriovorax</taxon>
    </lineage>
</organism>
<evidence type="ECO:0000256" key="3">
    <source>
        <dbReference type="PROSITE-ProRule" id="PRU00284"/>
    </source>
</evidence>
<evidence type="ECO:0000313" key="6">
    <source>
        <dbReference type="EMBL" id="RZF22471.1"/>
    </source>
</evidence>
<evidence type="ECO:0000259" key="5">
    <source>
        <dbReference type="PROSITE" id="PS50111"/>
    </source>
</evidence>
<dbReference type="PRINTS" id="PR00260">
    <property type="entry name" value="CHEMTRNSDUCR"/>
</dbReference>
<dbReference type="InterPro" id="IPR051310">
    <property type="entry name" value="MCP_chemotaxis"/>
</dbReference>
<keyword evidence="7" id="KW-1185">Reference proteome</keyword>
<evidence type="ECO:0000313" key="7">
    <source>
        <dbReference type="Proteomes" id="UP000443582"/>
    </source>
</evidence>
<feature type="transmembrane region" description="Helical" evidence="4">
    <location>
        <begin position="191"/>
        <end position="212"/>
    </location>
</feature>
<accession>A0ABY0IKT0</accession>
<feature type="domain" description="Methyl-accepting transducer" evidence="5">
    <location>
        <begin position="229"/>
        <end position="480"/>
    </location>
</feature>
<dbReference type="SMART" id="SM00283">
    <property type="entry name" value="MA"/>
    <property type="match status" value="1"/>
</dbReference>
<dbReference type="InterPro" id="IPR024478">
    <property type="entry name" value="HlyB_4HB_MCP"/>
</dbReference>